<reference evidence="3 4" key="1">
    <citation type="submission" date="2017-08" db="EMBL/GenBank/DDBJ databases">
        <title>Complete genome sequence of Mucilaginibacter sp. strain BJC16-A31.</title>
        <authorList>
            <consortium name="Henan University of Science and Technology"/>
            <person name="You X."/>
        </authorList>
    </citation>
    <scope>NUCLEOTIDE SEQUENCE [LARGE SCALE GENOMIC DNA]</scope>
    <source>
        <strain evidence="3 4">BJC16-A31</strain>
    </source>
</reference>
<feature type="transmembrane region" description="Helical" evidence="1">
    <location>
        <begin position="90"/>
        <end position="112"/>
    </location>
</feature>
<name>A0A223P2W8_9SPHI</name>
<keyword evidence="1" id="KW-0812">Transmembrane</keyword>
<evidence type="ECO:0000256" key="1">
    <source>
        <dbReference type="SAM" id="Phobius"/>
    </source>
</evidence>
<dbReference type="EMBL" id="CP022743">
    <property type="protein sequence ID" value="ASU36455.1"/>
    <property type="molecule type" value="Genomic_DNA"/>
</dbReference>
<keyword evidence="2" id="KW-0732">Signal</keyword>
<keyword evidence="1" id="KW-0472">Membrane</keyword>
<keyword evidence="1" id="KW-1133">Transmembrane helix</keyword>
<evidence type="ECO:0000256" key="2">
    <source>
        <dbReference type="SAM" id="SignalP"/>
    </source>
</evidence>
<feature type="transmembrane region" description="Helical" evidence="1">
    <location>
        <begin position="176"/>
        <end position="194"/>
    </location>
</feature>
<protein>
    <submittedName>
        <fullName evidence="3">Uncharacterized protein</fullName>
    </submittedName>
</protein>
<organism evidence="3 4">
    <name type="scientific">Mucilaginibacter xinganensis</name>
    <dbReference type="NCBI Taxonomy" id="1234841"/>
    <lineage>
        <taxon>Bacteria</taxon>
        <taxon>Pseudomonadati</taxon>
        <taxon>Bacteroidota</taxon>
        <taxon>Sphingobacteriia</taxon>
        <taxon>Sphingobacteriales</taxon>
        <taxon>Sphingobacteriaceae</taxon>
        <taxon>Mucilaginibacter</taxon>
    </lineage>
</organism>
<evidence type="ECO:0000313" key="3">
    <source>
        <dbReference type="EMBL" id="ASU36455.1"/>
    </source>
</evidence>
<feature type="signal peptide" evidence="2">
    <location>
        <begin position="1"/>
        <end position="23"/>
    </location>
</feature>
<keyword evidence="4" id="KW-1185">Reference proteome</keyword>
<feature type="chain" id="PRO_5012013641" evidence="2">
    <location>
        <begin position="24"/>
        <end position="205"/>
    </location>
</feature>
<dbReference type="AlphaFoldDB" id="A0A223P2W8"/>
<dbReference type="KEGG" id="muc:MuYL_4570"/>
<evidence type="ECO:0000313" key="4">
    <source>
        <dbReference type="Proteomes" id="UP000215002"/>
    </source>
</evidence>
<gene>
    <name evidence="3" type="ORF">MuYL_4570</name>
</gene>
<dbReference type="Proteomes" id="UP000215002">
    <property type="component" value="Chromosome"/>
</dbReference>
<accession>A0A223P2W8</accession>
<sequence length="205" mass="23298">MMTGAKLILIFFVCFFNAVISSANPAQSNNKMQPNAALSLMDRDSEDYDHASSASVNYTDEVYNKKIREINLKQAEFINKHWRKVFNLQYIMSMIIFIVVIFIVLTGLFLSYKQFEFTHEMLRKHHDAKRAIVSQGSDAISTITNTSADEKTETDISLSGSNTFEISKDGIKINSAVIGLIILAMAIAFFFLYLEFVYPIHQVQI</sequence>
<proteinExistence type="predicted"/>